<keyword evidence="1" id="KW-1133">Transmembrane helix</keyword>
<keyword evidence="1" id="KW-0812">Transmembrane</keyword>
<dbReference type="InterPro" id="IPR055712">
    <property type="entry name" value="DUF7288"/>
</dbReference>
<keyword evidence="1" id="KW-0472">Membrane</keyword>
<dbReference type="KEGG" id="mfo:Metfor_0035"/>
<dbReference type="STRING" id="593750.Metfor_0035"/>
<evidence type="ECO:0000256" key="1">
    <source>
        <dbReference type="SAM" id="Phobius"/>
    </source>
</evidence>
<reference evidence="2 3" key="2">
    <citation type="journal article" date="2014" name="Genome Announc.">
        <title>Complete Genome Sequence of Methanoregula formicica SMSPT, a Mesophilic Hydrogenotrophic Methanogen Isolated from a Methanogenic Upflow Anaerobic Sludge Blanket Reactor.</title>
        <authorList>
            <person name="Yamamoto K."/>
            <person name="Tamaki H."/>
            <person name="Cadillo-Quiroz H."/>
            <person name="Imachi H."/>
            <person name="Kyrpides N."/>
            <person name="Woyke T."/>
            <person name="Goodwin L."/>
            <person name="Zinder S.H."/>
            <person name="Kamagata Y."/>
            <person name="Liu W.T."/>
        </authorList>
    </citation>
    <scope>NUCLEOTIDE SEQUENCE [LARGE SCALE GENOMIC DNA]</scope>
    <source>
        <strain evidence="3">DSM 22288 / NBRC 105244 / SMSP</strain>
    </source>
</reference>
<dbReference type="OrthoDB" id="324613at2157"/>
<keyword evidence="3" id="KW-1185">Reference proteome</keyword>
<dbReference type="Proteomes" id="UP000010824">
    <property type="component" value="Chromosome"/>
</dbReference>
<gene>
    <name evidence="2" type="ordered locus">Metfor_0035</name>
</gene>
<proteinExistence type="predicted"/>
<reference evidence="3" key="1">
    <citation type="submission" date="2011-12" db="EMBL/GenBank/DDBJ databases">
        <title>Complete sequence of Methanoregula formicicum SMSP.</title>
        <authorList>
            <person name="Lucas S."/>
            <person name="Han J."/>
            <person name="Lapidus A."/>
            <person name="Cheng J.-F."/>
            <person name="Goodwin L."/>
            <person name="Pitluck S."/>
            <person name="Peters L."/>
            <person name="Ovchinnikova G."/>
            <person name="Teshima H."/>
            <person name="Detter J.C."/>
            <person name="Han C."/>
            <person name="Tapia R."/>
            <person name="Land M."/>
            <person name="Hauser L."/>
            <person name="Kyrpides N."/>
            <person name="Ivanova N."/>
            <person name="Pagani I."/>
            <person name="Imachi H."/>
            <person name="Tamaki H."/>
            <person name="Sekiguchi Y."/>
            <person name="Kamagata Y."/>
            <person name="Cadillo-Quiroz H."/>
            <person name="Zinder S."/>
            <person name="Liu W.-T."/>
            <person name="Woyke T."/>
        </authorList>
    </citation>
    <scope>NUCLEOTIDE SEQUENCE [LARGE SCALE GENOMIC DNA]</scope>
    <source>
        <strain evidence="3">DSM 22288 / NBRC 105244 / SMSP</strain>
    </source>
</reference>
<organism evidence="2 3">
    <name type="scientific">Methanoregula formicica (strain DSM 22288 / NBRC 105244 / SMSP)</name>
    <dbReference type="NCBI Taxonomy" id="593750"/>
    <lineage>
        <taxon>Archaea</taxon>
        <taxon>Methanobacteriati</taxon>
        <taxon>Methanobacteriota</taxon>
        <taxon>Stenosarchaea group</taxon>
        <taxon>Methanomicrobia</taxon>
        <taxon>Methanomicrobiales</taxon>
        <taxon>Methanoregulaceae</taxon>
        <taxon>Methanoregula</taxon>
    </lineage>
</organism>
<evidence type="ECO:0000313" key="2">
    <source>
        <dbReference type="EMBL" id="AGB01122.1"/>
    </source>
</evidence>
<dbReference type="Pfam" id="PF23959">
    <property type="entry name" value="DUF7288"/>
    <property type="match status" value="1"/>
</dbReference>
<evidence type="ECO:0000313" key="3">
    <source>
        <dbReference type="Proteomes" id="UP000010824"/>
    </source>
</evidence>
<name>L0H8Q0_METFS</name>
<accession>L0H8Q0</accession>
<dbReference type="EMBL" id="CP003167">
    <property type="protein sequence ID" value="AGB01122.1"/>
    <property type="molecule type" value="Genomic_DNA"/>
</dbReference>
<dbReference type="HOGENOM" id="CLU_1599020_0_0_2"/>
<sequence precursor="true">MVNADGQLYTIEGVAAALILLLTAYIVVNSTSVYTAGDTHISDMQLEVVGDDALKMMNTAPNISVDKTSLQTIVETGDSAQFRTMFDTIVNAKTGTDRDRIQFMANVTCERDGVVSSVPLSESSHMFTGGEHAVRVSEWVIVDSSDCTDPSSGKHAVLVEALVWRD</sequence>
<dbReference type="eggNOG" id="arCOG04652">
    <property type="taxonomic scope" value="Archaea"/>
</dbReference>
<dbReference type="RefSeq" id="WP_015284086.1">
    <property type="nucleotide sequence ID" value="NC_019943.1"/>
</dbReference>
<dbReference type="InParanoid" id="L0H8Q0"/>
<dbReference type="GeneID" id="14308379"/>
<dbReference type="AlphaFoldDB" id="L0H8Q0"/>
<feature type="transmembrane region" description="Helical" evidence="1">
    <location>
        <begin position="6"/>
        <end position="28"/>
    </location>
</feature>
<protein>
    <submittedName>
        <fullName evidence="2">Uncharacterized protein</fullName>
    </submittedName>
</protein>